<dbReference type="EMBL" id="CP020442">
    <property type="protein sequence ID" value="ARC38256.1"/>
    <property type="molecule type" value="Genomic_DNA"/>
</dbReference>
<dbReference type="GO" id="GO:0003677">
    <property type="term" value="F:DNA binding"/>
    <property type="evidence" value="ECO:0007669"/>
    <property type="project" value="UniProtKB-KW"/>
</dbReference>
<dbReference type="Proteomes" id="UP000324507">
    <property type="component" value="Chromosome"/>
</dbReference>
<evidence type="ECO:0000256" key="1">
    <source>
        <dbReference type="ARBA" id="ARBA00023015"/>
    </source>
</evidence>
<dbReference type="SUPFAM" id="SSF46785">
    <property type="entry name" value="Winged helix' DNA-binding domain"/>
    <property type="match status" value="1"/>
</dbReference>
<gene>
    <name evidence="5" type="ORF">A6J80_19500</name>
    <name evidence="6" type="ORF">FOB51_11100</name>
</gene>
<dbReference type="Pfam" id="PF00392">
    <property type="entry name" value="GntR"/>
    <property type="match status" value="1"/>
</dbReference>
<sequence length="237" mass="26305">MEETGIPPQKRRHGYTEQEITRRLIEAIFEQRLPPGERITENQLADIFGVSRTVVRLSMSKLSEIGVFRKTPNLGYTIASPSRAEAKMMLDVRKMIEPSMVRSIAVTRSAEHLQSLLDHIATEEAARSAGDRSTLVRLTGEFHLKLAEISGNVYLVHIMTQLQVLTCLAILVHAESETGCPRDEHSSIVNAIAQGDGEKAAAEMAHHLSHISEELQINTLRPEPSLESALRWLGAAQ</sequence>
<reference evidence="5" key="2">
    <citation type="submission" date="2017-12" db="EMBL/GenBank/DDBJ databases">
        <title>FDA dAtabase for Regulatory Grade micrObial Sequences (FDA-ARGOS): Supporting development and validation of Infectious Disease Dx tests.</title>
        <authorList>
            <person name="Campos J."/>
            <person name="Goldberg B."/>
            <person name="Tallon L."/>
            <person name="Sadzewicz L."/>
            <person name="Sengamalay N."/>
            <person name="Ott S."/>
            <person name="Godinez A."/>
            <person name="Nagaraj S."/>
            <person name="Vyas G."/>
            <person name="Aluvathingal J."/>
            <person name="Nadendla S."/>
            <person name="Geyer C."/>
            <person name="Nandy P."/>
            <person name="Hobson J."/>
            <person name="Sichtig H."/>
        </authorList>
    </citation>
    <scope>NUCLEOTIDE SEQUENCE</scope>
    <source>
        <strain evidence="5">FDAARGOS_252</strain>
    </source>
</reference>
<dbReference type="InterPro" id="IPR000524">
    <property type="entry name" value="Tscrpt_reg_HTH_GntR"/>
</dbReference>
<keyword evidence="1" id="KW-0805">Transcription regulation</keyword>
<keyword evidence="3" id="KW-0804">Transcription</keyword>
<dbReference type="PANTHER" id="PTHR43537:SF53">
    <property type="entry name" value="HTH-TYPE TRANSCRIPTIONAL REPRESSOR NANR"/>
    <property type="match status" value="1"/>
</dbReference>
<dbReference type="Proteomes" id="UP000191257">
    <property type="component" value="Chromosome"/>
</dbReference>
<proteinExistence type="predicted"/>
<dbReference type="Gene3D" id="1.20.120.530">
    <property type="entry name" value="GntR ligand-binding domain-like"/>
    <property type="match status" value="1"/>
</dbReference>
<evidence type="ECO:0000256" key="2">
    <source>
        <dbReference type="ARBA" id="ARBA00023125"/>
    </source>
</evidence>
<organism evidence="5 7">
    <name type="scientific">Paracoccus yeei</name>
    <dbReference type="NCBI Taxonomy" id="147645"/>
    <lineage>
        <taxon>Bacteria</taxon>
        <taxon>Pseudomonadati</taxon>
        <taxon>Pseudomonadota</taxon>
        <taxon>Alphaproteobacteria</taxon>
        <taxon>Rhodobacterales</taxon>
        <taxon>Paracoccaceae</taxon>
        <taxon>Paracoccus</taxon>
    </lineage>
</organism>
<dbReference type="STRING" id="147645.A6J80_19500"/>
<dbReference type="SUPFAM" id="SSF48008">
    <property type="entry name" value="GntR ligand-binding domain-like"/>
    <property type="match status" value="1"/>
</dbReference>
<dbReference type="GO" id="GO:0003700">
    <property type="term" value="F:DNA-binding transcription factor activity"/>
    <property type="evidence" value="ECO:0007669"/>
    <property type="project" value="InterPro"/>
</dbReference>
<dbReference type="InterPro" id="IPR036390">
    <property type="entry name" value="WH_DNA-bd_sf"/>
</dbReference>
<dbReference type="SMART" id="SM00895">
    <property type="entry name" value="FCD"/>
    <property type="match status" value="1"/>
</dbReference>
<name>A0A1V0GWK7_9RHOB</name>
<dbReference type="KEGG" id="pye:A6J80_19500"/>
<dbReference type="RefSeq" id="WP_080622631.1">
    <property type="nucleotide sequence ID" value="NZ_CALTWI010000030.1"/>
</dbReference>
<evidence type="ECO:0000313" key="6">
    <source>
        <dbReference type="EMBL" id="QEU08505.1"/>
    </source>
</evidence>
<dbReference type="InterPro" id="IPR008920">
    <property type="entry name" value="TF_FadR/GntR_C"/>
</dbReference>
<dbReference type="InterPro" id="IPR011711">
    <property type="entry name" value="GntR_C"/>
</dbReference>
<reference evidence="7" key="1">
    <citation type="submission" date="2017-03" db="EMBL/GenBank/DDBJ databases">
        <title>FDA dAtabase for Regulatory Grade micrObial Sequences (FDA-ARGOS): Supporting development and validation of Infectious Disease Dx tests.</title>
        <authorList>
            <person name="Campos J."/>
            <person name="Goldberg B."/>
            <person name="Tallon L."/>
            <person name="Sadzewicz L."/>
            <person name="Sengamalay N."/>
            <person name="Ott S."/>
            <person name="Godinez A."/>
            <person name="Nagaraj S."/>
            <person name="Vyas G."/>
            <person name="Aluvathingal J."/>
            <person name="Nadendla S."/>
            <person name="Geyer C."/>
            <person name="Nandy P."/>
            <person name="Hobson J."/>
            <person name="Sichtig H."/>
        </authorList>
    </citation>
    <scope>NUCLEOTIDE SEQUENCE [LARGE SCALE GENOMIC DNA]</scope>
    <source>
        <strain evidence="7">FDAARGOS_252</strain>
    </source>
</reference>
<reference evidence="6 8" key="3">
    <citation type="submission" date="2019-09" db="EMBL/GenBank/DDBJ databases">
        <title>FDA dAtabase for Regulatory Grade micrObial Sequences (FDA-ARGOS): Supporting development and validation of Infectious Disease Dx tests.</title>
        <authorList>
            <person name="Sciortino C."/>
            <person name="Tallon L."/>
            <person name="Sadzewicz L."/>
            <person name="Vavikolanu K."/>
            <person name="Mehta A."/>
            <person name="Aluvathingal J."/>
            <person name="Nadendla S."/>
            <person name="Nandy P."/>
            <person name="Geyer C."/>
            <person name="Yan Y."/>
            <person name="Sichtig H."/>
        </authorList>
    </citation>
    <scope>NUCLEOTIDE SEQUENCE [LARGE SCALE GENOMIC DNA]</scope>
    <source>
        <strain evidence="6 8">FDAARGOS_643</strain>
    </source>
</reference>
<evidence type="ECO:0000256" key="3">
    <source>
        <dbReference type="ARBA" id="ARBA00023163"/>
    </source>
</evidence>
<dbReference type="PROSITE" id="PS50949">
    <property type="entry name" value="HTH_GNTR"/>
    <property type="match status" value="1"/>
</dbReference>
<dbReference type="InterPro" id="IPR036388">
    <property type="entry name" value="WH-like_DNA-bd_sf"/>
</dbReference>
<evidence type="ECO:0000313" key="8">
    <source>
        <dbReference type="Proteomes" id="UP000324507"/>
    </source>
</evidence>
<dbReference type="Pfam" id="PF07729">
    <property type="entry name" value="FCD"/>
    <property type="match status" value="1"/>
</dbReference>
<dbReference type="eggNOG" id="COG1802">
    <property type="taxonomic scope" value="Bacteria"/>
</dbReference>
<keyword evidence="2" id="KW-0238">DNA-binding</keyword>
<evidence type="ECO:0000259" key="4">
    <source>
        <dbReference type="PROSITE" id="PS50949"/>
    </source>
</evidence>
<dbReference type="SMART" id="SM00345">
    <property type="entry name" value="HTH_GNTR"/>
    <property type="match status" value="1"/>
</dbReference>
<dbReference type="Gene3D" id="1.10.10.10">
    <property type="entry name" value="Winged helix-like DNA-binding domain superfamily/Winged helix DNA-binding domain"/>
    <property type="match status" value="1"/>
</dbReference>
<evidence type="ECO:0000313" key="7">
    <source>
        <dbReference type="Proteomes" id="UP000191257"/>
    </source>
</evidence>
<dbReference type="AlphaFoldDB" id="A0A1V0GWK7"/>
<feature type="domain" description="HTH gntR-type" evidence="4">
    <location>
        <begin position="14"/>
        <end position="81"/>
    </location>
</feature>
<keyword evidence="7" id="KW-1185">Reference proteome</keyword>
<dbReference type="PANTHER" id="PTHR43537">
    <property type="entry name" value="TRANSCRIPTIONAL REGULATOR, GNTR FAMILY"/>
    <property type="match status" value="1"/>
</dbReference>
<accession>A0A1V0GWK7</accession>
<evidence type="ECO:0000313" key="5">
    <source>
        <dbReference type="EMBL" id="ARC38256.1"/>
    </source>
</evidence>
<dbReference type="EMBL" id="CP044081">
    <property type="protein sequence ID" value="QEU08505.1"/>
    <property type="molecule type" value="Genomic_DNA"/>
</dbReference>
<protein>
    <submittedName>
        <fullName evidence="5">GntR family transcriptional regulator</fullName>
    </submittedName>
</protein>